<proteinExistence type="predicted"/>
<evidence type="ECO:0000313" key="2">
    <source>
        <dbReference type="Proteomes" id="UP000499080"/>
    </source>
</evidence>
<name>A0A4Y2I4R4_ARAVE</name>
<reference evidence="1 2" key="1">
    <citation type="journal article" date="2019" name="Sci. Rep.">
        <title>Orb-weaving spider Araneus ventricosus genome elucidates the spidroin gene catalogue.</title>
        <authorList>
            <person name="Kono N."/>
            <person name="Nakamura H."/>
            <person name="Ohtoshi R."/>
            <person name="Moran D.A.P."/>
            <person name="Shinohara A."/>
            <person name="Yoshida Y."/>
            <person name="Fujiwara M."/>
            <person name="Mori M."/>
            <person name="Tomita M."/>
            <person name="Arakawa K."/>
        </authorList>
    </citation>
    <scope>NUCLEOTIDE SEQUENCE [LARGE SCALE GENOMIC DNA]</scope>
</reference>
<protein>
    <submittedName>
        <fullName evidence="1">Uncharacterized protein</fullName>
    </submittedName>
</protein>
<accession>A0A4Y2I4R4</accession>
<evidence type="ECO:0000313" key="1">
    <source>
        <dbReference type="EMBL" id="GBM72575.1"/>
    </source>
</evidence>
<organism evidence="1 2">
    <name type="scientific">Araneus ventricosus</name>
    <name type="common">Orbweaver spider</name>
    <name type="synonym">Epeira ventricosa</name>
    <dbReference type="NCBI Taxonomy" id="182803"/>
    <lineage>
        <taxon>Eukaryota</taxon>
        <taxon>Metazoa</taxon>
        <taxon>Ecdysozoa</taxon>
        <taxon>Arthropoda</taxon>
        <taxon>Chelicerata</taxon>
        <taxon>Arachnida</taxon>
        <taxon>Araneae</taxon>
        <taxon>Araneomorphae</taxon>
        <taxon>Entelegynae</taxon>
        <taxon>Araneoidea</taxon>
        <taxon>Araneidae</taxon>
        <taxon>Araneus</taxon>
    </lineage>
</organism>
<comment type="caution">
    <text evidence="1">The sequence shown here is derived from an EMBL/GenBank/DDBJ whole genome shotgun (WGS) entry which is preliminary data.</text>
</comment>
<gene>
    <name evidence="1" type="ORF">AVEN_274262_1</name>
</gene>
<sequence length="78" mass="8940">MHDFDTSPRRRKTTDVVHVLRMKPCYDPDERTLILDDSTASTELNSRGSISILDKPLSSQVHTGPMTRLRTRALMRNT</sequence>
<dbReference type="AlphaFoldDB" id="A0A4Y2I4R4"/>
<dbReference type="Proteomes" id="UP000499080">
    <property type="component" value="Unassembled WGS sequence"/>
</dbReference>
<keyword evidence="2" id="KW-1185">Reference proteome</keyword>
<dbReference type="EMBL" id="BGPR01002385">
    <property type="protein sequence ID" value="GBM72575.1"/>
    <property type="molecule type" value="Genomic_DNA"/>
</dbReference>